<dbReference type="SUPFAM" id="SSF56281">
    <property type="entry name" value="Metallo-hydrolase/oxidoreductase"/>
    <property type="match status" value="1"/>
</dbReference>
<evidence type="ECO:0000259" key="1">
    <source>
        <dbReference type="Pfam" id="PF12706"/>
    </source>
</evidence>
<sequence length="277" mass="30541">MKVSIKGVRGSIPTSSPETSYFGGNTSCVTVVEDNCLLILDGGSGMQKIILPDESTNRVDILLTHLHFDHIQGLGFFNPLFEASKEVHIWAPVSTTQSLLSRLSKFLSPPLFPVLMRDLPCQLTLHEISNSSFEIGPFQIDSLYVIHPGPTVGLRIKSKNSVLAYIPDHEPALGPAGMIMDKKWISGFDLVDQADLLIHDAQFTAEEYKGKIGWGHSGMEDVIKLATFAGVKKLLFTHHDPSRTDAQLKEIMIGLKETHSGDLNFEFAREGMEIELG</sequence>
<dbReference type="InterPro" id="IPR036866">
    <property type="entry name" value="RibonucZ/Hydroxyglut_hydro"/>
</dbReference>
<dbReference type="Proteomes" id="UP000199663">
    <property type="component" value="Unassembled WGS sequence"/>
</dbReference>
<dbReference type="RefSeq" id="WP_019600015.1">
    <property type="nucleotide sequence ID" value="NZ_FNQC01000018.1"/>
</dbReference>
<keyword evidence="3" id="KW-1185">Reference proteome</keyword>
<evidence type="ECO:0000313" key="2">
    <source>
        <dbReference type="EMBL" id="SDZ50034.1"/>
    </source>
</evidence>
<feature type="domain" description="Metallo-beta-lactamase" evidence="1">
    <location>
        <begin position="53"/>
        <end position="239"/>
    </location>
</feature>
<organism evidence="2 3">
    <name type="scientific">Rhodonellum ikkaensis</name>
    <dbReference type="NCBI Taxonomy" id="336829"/>
    <lineage>
        <taxon>Bacteria</taxon>
        <taxon>Pseudomonadati</taxon>
        <taxon>Bacteroidota</taxon>
        <taxon>Cytophagia</taxon>
        <taxon>Cytophagales</taxon>
        <taxon>Cytophagaceae</taxon>
        <taxon>Rhodonellum</taxon>
    </lineage>
</organism>
<evidence type="ECO:0000313" key="3">
    <source>
        <dbReference type="Proteomes" id="UP000199663"/>
    </source>
</evidence>
<accession>A0A1H3TIG3</accession>
<reference evidence="2 3" key="1">
    <citation type="submission" date="2016-10" db="EMBL/GenBank/DDBJ databases">
        <authorList>
            <person name="Varghese N."/>
            <person name="Submissions S."/>
        </authorList>
    </citation>
    <scope>NUCLEOTIDE SEQUENCE [LARGE SCALE GENOMIC DNA]</scope>
    <source>
        <strain evidence="2 3">DSM 17997</strain>
    </source>
</reference>
<comment type="caution">
    <text evidence="2">The sequence shown here is derived from an EMBL/GenBank/DDBJ whole genome shotgun (WGS) entry which is preliminary data.</text>
</comment>
<dbReference type="EMBL" id="FNQC01000018">
    <property type="protein sequence ID" value="SDZ50034.1"/>
    <property type="molecule type" value="Genomic_DNA"/>
</dbReference>
<dbReference type="CDD" id="cd07715">
    <property type="entry name" value="TaR3-like_MBL-fold"/>
    <property type="match status" value="1"/>
</dbReference>
<dbReference type="Gene3D" id="3.60.15.10">
    <property type="entry name" value="Ribonuclease Z/Hydroxyacylglutathione hydrolase-like"/>
    <property type="match status" value="1"/>
</dbReference>
<protein>
    <submittedName>
        <fullName evidence="2">Ribonuclease BN, tRNA processing enzyme</fullName>
    </submittedName>
</protein>
<dbReference type="PANTHER" id="PTHR42663">
    <property type="entry name" value="HYDROLASE C777.06C-RELATED-RELATED"/>
    <property type="match status" value="1"/>
</dbReference>
<dbReference type="PANTHER" id="PTHR42663:SF4">
    <property type="entry name" value="SLL1036 PROTEIN"/>
    <property type="match status" value="1"/>
</dbReference>
<dbReference type="Pfam" id="PF12706">
    <property type="entry name" value="Lactamase_B_2"/>
    <property type="match status" value="1"/>
</dbReference>
<dbReference type="InterPro" id="IPR001279">
    <property type="entry name" value="Metallo-B-lactamas"/>
</dbReference>
<gene>
    <name evidence="2" type="ORF">SAMN05444412_11810</name>
</gene>
<proteinExistence type="predicted"/>
<name>A0A1H3TIG3_9BACT</name>